<gene>
    <name evidence="2" type="ORF">CEUTPL_LOCUS7063</name>
</gene>
<evidence type="ECO:0000313" key="2">
    <source>
        <dbReference type="EMBL" id="CAG9766479.1"/>
    </source>
</evidence>
<feature type="domain" description="Ionotropic receptor 75a N-terminal" evidence="1">
    <location>
        <begin position="402"/>
        <end position="505"/>
    </location>
</feature>
<name>A0A9N9QNA8_9CUCU</name>
<sequence length="553" mass="64658">MAGFYRQHSINHAVIVSCYSKKDRVQLLKNVISSQNQMALTSNIQKLPEHVNLLKIRHGRLGIVLDGDCEKSKEILSFCGNNKFFDLKYYWLIFTDKNIANLFSQVDHNVDSNIFVLKNNNPLLENQHDIFEFYNPASLKGGNPVIEKIGFFNSSNGYQVNGLDNKFFRRKDLRGVTFKTTLVLHEPYPGTPEQYLESTDLKQYNTYSRYHAKLIKYCQEHYQFSMTIVNVTNLFGYRKPDGSMDGLAGDLERNIVDFGIVPLAVRKDRANYTSDNVSLKLYKTAIRGKEKQVYLNTIKGLEQVKFGHYAFLVELAKAYPFMKEHLQEQLCQIKEIRLFQNTRCYANYVKHSPFRDLFDVCLHRIAESGVMEKEITFWHTNKPNCNHNYDVSTGIEETYVLICSNNKFFDLKYYWLIFTDKNIPNLFSQVDHNVDSNIFVLKNNPLLENQHDIFEFFNPASLKGGNPVIEKIGFFNSSNGYQVDGLDNKFFRRKDLRGVTFKTTLVFHEPYPGTPEQYLESTDLKQYNTYSRYHAKLMRYCQEHYQFRFVAIN</sequence>
<dbReference type="Proteomes" id="UP001152799">
    <property type="component" value="Chromosome 3"/>
</dbReference>
<dbReference type="PROSITE" id="PS51257">
    <property type="entry name" value="PROKAR_LIPOPROTEIN"/>
    <property type="match status" value="1"/>
</dbReference>
<dbReference type="InterPro" id="IPR057074">
    <property type="entry name" value="IR75A_N"/>
</dbReference>
<organism evidence="2 3">
    <name type="scientific">Ceutorhynchus assimilis</name>
    <name type="common">cabbage seed weevil</name>
    <dbReference type="NCBI Taxonomy" id="467358"/>
    <lineage>
        <taxon>Eukaryota</taxon>
        <taxon>Metazoa</taxon>
        <taxon>Ecdysozoa</taxon>
        <taxon>Arthropoda</taxon>
        <taxon>Hexapoda</taxon>
        <taxon>Insecta</taxon>
        <taxon>Pterygota</taxon>
        <taxon>Neoptera</taxon>
        <taxon>Endopterygota</taxon>
        <taxon>Coleoptera</taxon>
        <taxon>Polyphaga</taxon>
        <taxon>Cucujiformia</taxon>
        <taxon>Curculionidae</taxon>
        <taxon>Ceutorhynchinae</taxon>
        <taxon>Ceutorhynchus</taxon>
    </lineage>
</organism>
<accession>A0A9N9QNA8</accession>
<dbReference type="EMBL" id="OU892279">
    <property type="protein sequence ID" value="CAG9766479.1"/>
    <property type="molecule type" value="Genomic_DNA"/>
</dbReference>
<evidence type="ECO:0000313" key="3">
    <source>
        <dbReference type="Proteomes" id="UP001152799"/>
    </source>
</evidence>
<dbReference type="AlphaFoldDB" id="A0A9N9QNA8"/>
<proteinExistence type="predicted"/>
<keyword evidence="3" id="KW-1185">Reference proteome</keyword>
<feature type="domain" description="Ionotropic receptor 75a N-terminal" evidence="1">
    <location>
        <begin position="3"/>
        <end position="182"/>
    </location>
</feature>
<evidence type="ECO:0000259" key="1">
    <source>
        <dbReference type="Pfam" id="PF24576"/>
    </source>
</evidence>
<dbReference type="SUPFAM" id="SSF53850">
    <property type="entry name" value="Periplasmic binding protein-like II"/>
    <property type="match status" value="1"/>
</dbReference>
<dbReference type="Gene3D" id="3.40.190.10">
    <property type="entry name" value="Periplasmic binding protein-like II"/>
    <property type="match status" value="3"/>
</dbReference>
<reference evidence="2" key="1">
    <citation type="submission" date="2022-01" db="EMBL/GenBank/DDBJ databases">
        <authorList>
            <person name="King R."/>
        </authorList>
    </citation>
    <scope>NUCLEOTIDE SEQUENCE</scope>
</reference>
<dbReference type="Pfam" id="PF24576">
    <property type="entry name" value="IR75A_N"/>
    <property type="match status" value="2"/>
</dbReference>
<dbReference type="OrthoDB" id="413361at2759"/>
<protein>
    <recommendedName>
        <fullName evidence="1">Ionotropic receptor 75a N-terminal domain-containing protein</fullName>
    </recommendedName>
</protein>